<dbReference type="AlphaFoldDB" id="A0A9D2IHY3"/>
<dbReference type="Gene3D" id="3.40.190.10">
    <property type="entry name" value="Periplasmic binding protein-like II"/>
    <property type="match status" value="3"/>
</dbReference>
<feature type="chain" id="PRO_5038963399" evidence="1">
    <location>
        <begin position="22"/>
        <end position="538"/>
    </location>
</feature>
<dbReference type="EMBL" id="DXCF01000025">
    <property type="protein sequence ID" value="HIZ09762.1"/>
    <property type="molecule type" value="Genomic_DNA"/>
</dbReference>
<accession>A0A9D2IHY3</accession>
<comment type="caution">
    <text evidence="2">The sequence shown here is derived from an EMBL/GenBank/DDBJ whole genome shotgun (WGS) entry which is preliminary data.</text>
</comment>
<feature type="signal peptide" evidence="1">
    <location>
        <begin position="1"/>
        <end position="21"/>
    </location>
</feature>
<dbReference type="InterPro" id="IPR050490">
    <property type="entry name" value="Bact_solute-bd_prot1"/>
</dbReference>
<proteinExistence type="predicted"/>
<dbReference type="Pfam" id="PF01547">
    <property type="entry name" value="SBP_bac_1"/>
    <property type="match status" value="1"/>
</dbReference>
<reference evidence="2" key="1">
    <citation type="journal article" date="2021" name="PeerJ">
        <title>Extensive microbial diversity within the chicken gut microbiome revealed by metagenomics and culture.</title>
        <authorList>
            <person name="Gilroy R."/>
            <person name="Ravi A."/>
            <person name="Getino M."/>
            <person name="Pursley I."/>
            <person name="Horton D.L."/>
            <person name="Alikhan N.F."/>
            <person name="Baker D."/>
            <person name="Gharbi K."/>
            <person name="Hall N."/>
            <person name="Watson M."/>
            <person name="Adriaenssens E.M."/>
            <person name="Foster-Nyarko E."/>
            <person name="Jarju S."/>
            <person name="Secka A."/>
            <person name="Antonio M."/>
            <person name="Oren A."/>
            <person name="Chaudhuri R.R."/>
            <person name="La Ragione R."/>
            <person name="Hildebrand F."/>
            <person name="Pallen M.J."/>
        </authorList>
    </citation>
    <scope>NUCLEOTIDE SEQUENCE</scope>
    <source>
        <strain evidence="2">CHK192-19661</strain>
    </source>
</reference>
<dbReference type="InterPro" id="IPR006059">
    <property type="entry name" value="SBP"/>
</dbReference>
<protein>
    <submittedName>
        <fullName evidence="2">Extracellular solute-binding protein</fullName>
    </submittedName>
</protein>
<evidence type="ECO:0000313" key="3">
    <source>
        <dbReference type="Proteomes" id="UP000824025"/>
    </source>
</evidence>
<evidence type="ECO:0000256" key="1">
    <source>
        <dbReference type="SAM" id="SignalP"/>
    </source>
</evidence>
<organism evidence="2 3">
    <name type="scientific">Candidatus Borkfalkia avicola</name>
    <dbReference type="NCBI Taxonomy" id="2838503"/>
    <lineage>
        <taxon>Bacteria</taxon>
        <taxon>Bacillati</taxon>
        <taxon>Bacillota</taxon>
        <taxon>Clostridia</taxon>
        <taxon>Christensenellales</taxon>
        <taxon>Christensenellaceae</taxon>
        <taxon>Candidatus Borkfalkia</taxon>
    </lineage>
</organism>
<dbReference type="SUPFAM" id="SSF53850">
    <property type="entry name" value="Periplasmic binding protein-like II"/>
    <property type="match status" value="2"/>
</dbReference>
<dbReference type="Proteomes" id="UP000824025">
    <property type="component" value="Unassembled WGS sequence"/>
</dbReference>
<dbReference type="PANTHER" id="PTHR43649:SF12">
    <property type="entry name" value="DIACETYLCHITOBIOSE BINDING PROTEIN DASA"/>
    <property type="match status" value="1"/>
</dbReference>
<evidence type="ECO:0000313" key="2">
    <source>
        <dbReference type="EMBL" id="HIZ09762.1"/>
    </source>
</evidence>
<keyword evidence="1" id="KW-0732">Signal</keyword>
<dbReference type="PANTHER" id="PTHR43649">
    <property type="entry name" value="ARABINOSE-BINDING PROTEIN-RELATED"/>
    <property type="match status" value="1"/>
</dbReference>
<reference evidence="2" key="2">
    <citation type="submission" date="2021-04" db="EMBL/GenBank/DDBJ databases">
        <authorList>
            <person name="Gilroy R."/>
        </authorList>
    </citation>
    <scope>NUCLEOTIDE SEQUENCE</scope>
    <source>
        <strain evidence="2">CHK192-19661</strain>
    </source>
</reference>
<gene>
    <name evidence="2" type="ORF">H9726_04650</name>
</gene>
<name>A0A9D2IHY3_9FIRM</name>
<dbReference type="PROSITE" id="PS51257">
    <property type="entry name" value="PROKAR_LIPOPROTEIN"/>
    <property type="match status" value="1"/>
</dbReference>
<sequence>MKKIITILLAALLAVGTVGFSACRKTVGKDEISAGTGENGKLEIVCQEAGFGLDWLKSIGRGFSKKYNVDVVVTSSTNSSEIISNADARQSEYDIIMTVGSHYKLADGGDLADISGVYAATPDGESEPIAKKMNRNIYQRIQREDGKFYSMNWVNSLDGIFYNKTTLDTLFGKEGWALPNTTDELLVLCDRIKNEKSDRAYAFSSSTGVSYWDYSLYAWAAQYSGVDTYFDYYDIKYTDGSGNKQTATSYNQLAASYAGREKALHVIETIAKKSNGYMHTLADSMNYLQAQDAFAGAGFRGDNKLCAFIVSGDWMENELSDTLARNPQEIGMLRTPILSEITETFAAPDNTMSDAALSLIVSEVDKNSTLEQVNAALAASDDAKVNIDSIGKATYDRIVEARRVVYTATMDHMMSIPVTAKNMDNAKKFLIYFASDEAGQIYAEEMSGRTLIYGYEPELTDETSFFTRSVREYGDYIPVYTDYSSPYVYNGNLRFLAVNDRYLKFFNGTDDAAGVEEDIADFWTRNWQTVANGGLTLG</sequence>